<proteinExistence type="inferred from homology"/>
<accession>A0A553NGY7</accession>
<sequence>MTDYFAIIRIATSILCSNKGSMEISELHRRVLQVQNVSEADLWYTVCKCARFTVAQSTPRANDGESDCIIVAKTSLRICKKYSKNECDECKDLHLCKFYVFWNCRYGKGRKECNFSHDIHSQHNFPLLRECRLHELNEDGLFLLLLQNDPSLLPEVCIHYSKGTGVFGDCTFKERCSKLHLCLHFVQGRCKFGSQCKRLHSITKHSRSLLEERGIIGEIINDLPYIYQNAYRLNPQAFDGGTSAPSCVQVQTVPQTEENEICLHFLRHRCKFNDQCSCVHFNLPYKWEVFDGTYWRDLTNQEEIEQAYCDPRNELSPGSQPVNFVSMSRFFDPVRRLSTASSVCKPKHYILTTEWLWYYKGDRENWIEYGVPDDKNRVTSVTSTELERAFQMNSTSEVTVSKGKRHYYISFRDMYQRNPKHNTKRRVRRRPRFVSMKEVEAKAAQ</sequence>
<keyword evidence="7 11" id="KW-0863">Zinc-finger</keyword>
<feature type="zinc finger region" description="C3H1-type" evidence="11">
    <location>
        <begin position="256"/>
        <end position="283"/>
    </location>
</feature>
<dbReference type="InterPro" id="IPR051712">
    <property type="entry name" value="ARTD-AVP"/>
</dbReference>
<feature type="domain" description="WWE" evidence="13">
    <location>
        <begin position="342"/>
        <end position="429"/>
    </location>
</feature>
<evidence type="ECO:0000256" key="6">
    <source>
        <dbReference type="ARBA" id="ARBA00022737"/>
    </source>
</evidence>
<keyword evidence="6" id="KW-0677">Repeat</keyword>
<dbReference type="Pfam" id="PF00642">
    <property type="entry name" value="zf-CCCH"/>
    <property type="match status" value="1"/>
</dbReference>
<dbReference type="GO" id="GO:0005737">
    <property type="term" value="C:cytoplasm"/>
    <property type="evidence" value="ECO:0007669"/>
    <property type="project" value="UniProtKB-SubCell"/>
</dbReference>
<dbReference type="Pfam" id="PF25261">
    <property type="entry name" value="zf-CCCH_PARP12"/>
    <property type="match status" value="1"/>
</dbReference>
<dbReference type="EMBL" id="SRMA01026978">
    <property type="protein sequence ID" value="TRY64670.1"/>
    <property type="molecule type" value="Genomic_DNA"/>
</dbReference>
<dbReference type="InterPro" id="IPR057602">
    <property type="entry name" value="Zfn-CCCH_PARP12"/>
</dbReference>
<dbReference type="Gene3D" id="3.30.720.50">
    <property type="match status" value="1"/>
</dbReference>
<comment type="subcellular location">
    <subcellularLocation>
        <location evidence="2">Cytoplasm</location>
    </subcellularLocation>
    <subcellularLocation>
        <location evidence="1">Nucleus</location>
    </subcellularLocation>
</comment>
<dbReference type="InterPro" id="IPR037197">
    <property type="entry name" value="WWE_dom_sf"/>
</dbReference>
<dbReference type="SUPFAM" id="SSF117839">
    <property type="entry name" value="WWE domain"/>
    <property type="match status" value="1"/>
</dbReference>
<dbReference type="SMART" id="SM00356">
    <property type="entry name" value="ZnF_C3H1"/>
    <property type="match status" value="3"/>
</dbReference>
<dbReference type="OrthoDB" id="6133115at2759"/>
<gene>
    <name evidence="14" type="ORF">DNTS_028700</name>
</gene>
<keyword evidence="5 11" id="KW-0479">Metal-binding</keyword>
<comment type="caution">
    <text evidence="14">The sequence shown here is derived from an EMBL/GenBank/DDBJ whole genome shotgun (WGS) entry which is preliminary data.</text>
</comment>
<evidence type="ECO:0000313" key="14">
    <source>
        <dbReference type="EMBL" id="TRY64670.1"/>
    </source>
</evidence>
<evidence type="ECO:0000259" key="12">
    <source>
        <dbReference type="PROSITE" id="PS50103"/>
    </source>
</evidence>
<dbReference type="PROSITE" id="PS50103">
    <property type="entry name" value="ZF_C3H1"/>
    <property type="match status" value="3"/>
</dbReference>
<dbReference type="AlphaFoldDB" id="A0A553NGY7"/>
<feature type="zinc finger region" description="C3H1-type" evidence="11">
    <location>
        <begin position="181"/>
        <end position="203"/>
    </location>
</feature>
<feature type="domain" description="C3H1-type" evidence="12">
    <location>
        <begin position="181"/>
        <end position="203"/>
    </location>
</feature>
<organism evidence="14 15">
    <name type="scientific">Danionella cerebrum</name>
    <dbReference type="NCBI Taxonomy" id="2873325"/>
    <lineage>
        <taxon>Eukaryota</taxon>
        <taxon>Metazoa</taxon>
        <taxon>Chordata</taxon>
        <taxon>Craniata</taxon>
        <taxon>Vertebrata</taxon>
        <taxon>Euteleostomi</taxon>
        <taxon>Actinopterygii</taxon>
        <taxon>Neopterygii</taxon>
        <taxon>Teleostei</taxon>
        <taxon>Ostariophysi</taxon>
        <taxon>Cypriniformes</taxon>
        <taxon>Danionidae</taxon>
        <taxon>Danioninae</taxon>
        <taxon>Danionella</taxon>
    </lineage>
</organism>
<evidence type="ECO:0000313" key="15">
    <source>
        <dbReference type="Proteomes" id="UP000316079"/>
    </source>
</evidence>
<dbReference type="GO" id="GO:1990404">
    <property type="term" value="F:NAD+-protein mono-ADP-ribosyltransferase activity"/>
    <property type="evidence" value="ECO:0007669"/>
    <property type="project" value="TreeGrafter"/>
</dbReference>
<dbReference type="InterPro" id="IPR056226">
    <property type="entry name" value="WH_PARP12"/>
</dbReference>
<dbReference type="Pfam" id="PF02825">
    <property type="entry name" value="WWE"/>
    <property type="match status" value="1"/>
</dbReference>
<keyword evidence="15" id="KW-1185">Reference proteome</keyword>
<dbReference type="GO" id="GO:0003950">
    <property type="term" value="F:NAD+ poly-ADP-ribosyltransferase activity"/>
    <property type="evidence" value="ECO:0007669"/>
    <property type="project" value="TreeGrafter"/>
</dbReference>
<keyword evidence="8 11" id="KW-0862">Zinc</keyword>
<name>A0A553NGY7_9TELE</name>
<evidence type="ECO:0008006" key="16">
    <source>
        <dbReference type="Google" id="ProtNLM"/>
    </source>
</evidence>
<dbReference type="Pfam" id="PF24356">
    <property type="entry name" value="WHD_PARP12"/>
    <property type="match status" value="1"/>
</dbReference>
<evidence type="ECO:0000256" key="11">
    <source>
        <dbReference type="PROSITE-ProRule" id="PRU00723"/>
    </source>
</evidence>
<feature type="zinc finger region" description="C3H1-type" evidence="11">
    <location>
        <begin position="95"/>
        <end position="120"/>
    </location>
</feature>
<dbReference type="STRING" id="623744.A0A553NGY7"/>
<evidence type="ECO:0000256" key="1">
    <source>
        <dbReference type="ARBA" id="ARBA00004123"/>
    </source>
</evidence>
<keyword evidence="4" id="KW-0597">Phosphoprotein</keyword>
<dbReference type="PROSITE" id="PS50918">
    <property type="entry name" value="WWE"/>
    <property type="match status" value="1"/>
</dbReference>
<reference evidence="14 15" key="1">
    <citation type="journal article" date="2019" name="Sci. Data">
        <title>Hybrid genome assembly and annotation of Danionella translucida.</title>
        <authorList>
            <person name="Kadobianskyi M."/>
            <person name="Schulze L."/>
            <person name="Schuelke M."/>
            <person name="Judkewitz B."/>
        </authorList>
    </citation>
    <scope>NUCLEOTIDE SEQUENCE [LARGE SCALE GENOMIC DNA]</scope>
    <source>
        <strain evidence="14 15">Bolton</strain>
    </source>
</reference>
<dbReference type="PANTHER" id="PTHR45740:SF13">
    <property type="entry name" value="POLY (ADP-RIBOSE) POLYMERASE FAMILY, MEMBER 12B"/>
    <property type="match status" value="1"/>
</dbReference>
<dbReference type="GO" id="GO:0005634">
    <property type="term" value="C:nucleus"/>
    <property type="evidence" value="ECO:0007669"/>
    <property type="project" value="UniProtKB-SubCell"/>
</dbReference>
<comment type="similarity">
    <text evidence="10">Belongs to the ARTD/PARP family.</text>
</comment>
<protein>
    <recommendedName>
        <fullName evidence="16">Poly [ADP-ribose] polymerase</fullName>
    </recommendedName>
</protein>
<feature type="domain" description="C3H1-type" evidence="12">
    <location>
        <begin position="256"/>
        <end position="283"/>
    </location>
</feature>
<keyword evidence="3" id="KW-0963">Cytoplasm</keyword>
<evidence type="ECO:0000256" key="9">
    <source>
        <dbReference type="ARBA" id="ARBA00023242"/>
    </source>
</evidence>
<dbReference type="Pfam" id="PF23466">
    <property type="entry name" value="WWE_4"/>
    <property type="match status" value="1"/>
</dbReference>
<evidence type="ECO:0000256" key="4">
    <source>
        <dbReference type="ARBA" id="ARBA00022553"/>
    </source>
</evidence>
<evidence type="ECO:0000256" key="10">
    <source>
        <dbReference type="ARBA" id="ARBA00024347"/>
    </source>
</evidence>
<evidence type="ECO:0000256" key="8">
    <source>
        <dbReference type="ARBA" id="ARBA00022833"/>
    </source>
</evidence>
<evidence type="ECO:0000256" key="7">
    <source>
        <dbReference type="ARBA" id="ARBA00022771"/>
    </source>
</evidence>
<keyword evidence="9" id="KW-0539">Nucleus</keyword>
<evidence type="ECO:0000256" key="3">
    <source>
        <dbReference type="ARBA" id="ARBA00022490"/>
    </source>
</evidence>
<dbReference type="GO" id="GO:0008270">
    <property type="term" value="F:zinc ion binding"/>
    <property type="evidence" value="ECO:0007669"/>
    <property type="project" value="UniProtKB-KW"/>
</dbReference>
<feature type="domain" description="C3H1-type" evidence="12">
    <location>
        <begin position="95"/>
        <end position="120"/>
    </location>
</feature>
<evidence type="ECO:0000256" key="2">
    <source>
        <dbReference type="ARBA" id="ARBA00004496"/>
    </source>
</evidence>
<evidence type="ECO:0000259" key="13">
    <source>
        <dbReference type="PROSITE" id="PS50918"/>
    </source>
</evidence>
<dbReference type="Proteomes" id="UP000316079">
    <property type="component" value="Unassembled WGS sequence"/>
</dbReference>
<dbReference type="Gene3D" id="3.30.1370.210">
    <property type="match status" value="1"/>
</dbReference>
<evidence type="ECO:0000256" key="5">
    <source>
        <dbReference type="ARBA" id="ARBA00022723"/>
    </source>
</evidence>
<dbReference type="InterPro" id="IPR000571">
    <property type="entry name" value="Znf_CCCH"/>
</dbReference>
<dbReference type="InterPro" id="IPR004170">
    <property type="entry name" value="WWE_dom"/>
</dbReference>
<dbReference type="PANTHER" id="PTHR45740">
    <property type="entry name" value="POLY [ADP-RIBOSE] POLYMERASE"/>
    <property type="match status" value="1"/>
</dbReference>